<reference evidence="3" key="1">
    <citation type="submission" date="2022-11" db="UniProtKB">
        <authorList>
            <consortium name="WormBaseParasite"/>
        </authorList>
    </citation>
    <scope>IDENTIFICATION</scope>
</reference>
<proteinExistence type="predicted"/>
<keyword evidence="2" id="KW-1185">Reference proteome</keyword>
<evidence type="ECO:0000313" key="2">
    <source>
        <dbReference type="Proteomes" id="UP000887581"/>
    </source>
</evidence>
<dbReference type="AlphaFoldDB" id="A0A915PN98"/>
<evidence type="ECO:0000259" key="1">
    <source>
        <dbReference type="Pfam" id="PF04083"/>
    </source>
</evidence>
<dbReference type="WBParaSite" id="sdigi.contig156.g5361.t1">
    <property type="protein sequence ID" value="sdigi.contig156.g5361.t1"/>
    <property type="gene ID" value="sdigi.contig156.g5361"/>
</dbReference>
<organism evidence="2 3">
    <name type="scientific">Setaria digitata</name>
    <dbReference type="NCBI Taxonomy" id="48799"/>
    <lineage>
        <taxon>Eukaryota</taxon>
        <taxon>Metazoa</taxon>
        <taxon>Ecdysozoa</taxon>
        <taxon>Nematoda</taxon>
        <taxon>Chromadorea</taxon>
        <taxon>Rhabditida</taxon>
        <taxon>Spirurina</taxon>
        <taxon>Spiruromorpha</taxon>
        <taxon>Filarioidea</taxon>
        <taxon>Setariidae</taxon>
        <taxon>Setaria</taxon>
    </lineage>
</organism>
<feature type="domain" description="Partial AB-hydrolase lipase" evidence="1">
    <location>
        <begin position="1"/>
        <end position="61"/>
    </location>
</feature>
<dbReference type="FunFam" id="3.40.50.1820:FF:000179">
    <property type="entry name" value="Lipase"/>
    <property type="match status" value="1"/>
</dbReference>
<dbReference type="InterPro" id="IPR029058">
    <property type="entry name" value="AB_hydrolase_fold"/>
</dbReference>
<accession>A0A915PN98</accession>
<dbReference type="SUPFAM" id="SSF53474">
    <property type="entry name" value="alpha/beta-Hydrolases"/>
    <property type="match status" value="1"/>
</dbReference>
<name>A0A915PN98_9BILA</name>
<dbReference type="InterPro" id="IPR006693">
    <property type="entry name" value="AB_hydrolase_lipase"/>
</dbReference>
<protein>
    <submittedName>
        <fullName evidence="3">Partial AB-hydrolase lipase domain-containing protein</fullName>
    </submittedName>
</protein>
<dbReference type="Pfam" id="PF04083">
    <property type="entry name" value="Abhydro_lipase"/>
    <property type="match status" value="1"/>
</dbReference>
<dbReference type="Proteomes" id="UP000887581">
    <property type="component" value="Unplaced"/>
</dbReference>
<dbReference type="Gene3D" id="3.40.50.1820">
    <property type="entry name" value="alpha/beta hydrolase"/>
    <property type="match status" value="1"/>
</dbReference>
<dbReference type="PANTHER" id="PTHR11005">
    <property type="entry name" value="LYSOSOMAL ACID LIPASE-RELATED"/>
    <property type="match status" value="1"/>
</dbReference>
<sequence>MILYHGYPVQVFDAYTADGYVLRLHRIPFGKNGNFTHRDPNSPVIYLQHGLLGSSGDWVENLPNESFDFFFKIILNVSLILSFILADAGFDVWLGNSRGNSYSIRHVNYSIDDELFWKFSWYEMAKYDLDATFDLILKETGQDSLYYVGFSQGTLIMFTKLADDPIFATKIRKFFALGPIGTVAHVRGLLQILATRIFRDKRVAIHFFGTKYFMLNSKLSKILSILICGTRFFNPLCSSILFQLSGPESNQFNESRLPVYVAGEGGTSVMNILHWIQMVNSGKLQAYSYDSVKENQKYYGQDSAPIYDLSSINASIYLFWSKEDWLANPIDIQVGD</sequence>
<dbReference type="GO" id="GO:0006629">
    <property type="term" value="P:lipid metabolic process"/>
    <property type="evidence" value="ECO:0007669"/>
    <property type="project" value="InterPro"/>
</dbReference>
<evidence type="ECO:0000313" key="3">
    <source>
        <dbReference type="WBParaSite" id="sdigi.contig156.g5361.t1"/>
    </source>
</evidence>